<evidence type="ECO:0000313" key="7">
    <source>
        <dbReference type="EMBL" id="BDV32685.1"/>
    </source>
</evidence>
<keyword evidence="8" id="KW-1185">Reference proteome</keyword>
<dbReference type="Proteomes" id="UP001317629">
    <property type="component" value="Chromosome"/>
</dbReference>
<comment type="subcellular location">
    <subcellularLocation>
        <location evidence="6">Cytoplasm</location>
    </subcellularLocation>
</comment>
<feature type="binding site" evidence="6">
    <location>
        <position position="83"/>
    </location>
    <ligand>
        <name>S-adenosyl-L-methionine</name>
        <dbReference type="ChEBI" id="CHEBI:59789"/>
    </ligand>
</feature>
<evidence type="ECO:0000256" key="5">
    <source>
        <dbReference type="ARBA" id="ARBA00022691"/>
    </source>
</evidence>
<dbReference type="PIRSF" id="PIRSF003078">
    <property type="entry name" value="GidB"/>
    <property type="match status" value="1"/>
</dbReference>
<reference evidence="7 8" key="1">
    <citation type="journal article" date="2023" name="Int. J. Syst. Evol. Microbiol.">
        <title>Methylocystis iwaonis sp. nov., a type II methane-oxidizing bacterium from surface soil of a rice paddy field in Japan, and emended description of the genus Methylocystis (ex Whittenbury et al. 1970) Bowman et al. 1993.</title>
        <authorList>
            <person name="Kaise H."/>
            <person name="Sawadogo J.B."/>
            <person name="Alam M.S."/>
            <person name="Ueno C."/>
            <person name="Dianou D."/>
            <person name="Shinjo R."/>
            <person name="Asakawa S."/>
        </authorList>
    </citation>
    <scope>NUCLEOTIDE SEQUENCE [LARGE SCALE GENOMIC DNA]</scope>
    <source>
        <strain evidence="7 8">SS37A-Re</strain>
    </source>
</reference>
<dbReference type="EMBL" id="AP027142">
    <property type="protein sequence ID" value="BDV32685.1"/>
    <property type="molecule type" value="Genomic_DNA"/>
</dbReference>
<dbReference type="NCBIfam" id="TIGR00138">
    <property type="entry name" value="rsmG_gidB"/>
    <property type="match status" value="1"/>
</dbReference>
<dbReference type="Pfam" id="PF02527">
    <property type="entry name" value="GidB"/>
    <property type="match status" value="1"/>
</dbReference>
<keyword evidence="2 6" id="KW-0698">rRNA processing</keyword>
<dbReference type="Gene3D" id="3.40.50.150">
    <property type="entry name" value="Vaccinia Virus protein VP39"/>
    <property type="match status" value="1"/>
</dbReference>
<accession>A0ABN6V9T4</accession>
<feature type="binding site" evidence="6">
    <location>
        <begin position="131"/>
        <end position="132"/>
    </location>
    <ligand>
        <name>S-adenosyl-L-methionine</name>
        <dbReference type="ChEBI" id="CHEBI:59789"/>
    </ligand>
</feature>
<dbReference type="SUPFAM" id="SSF53335">
    <property type="entry name" value="S-adenosyl-L-methionine-dependent methyltransferases"/>
    <property type="match status" value="1"/>
</dbReference>
<comment type="catalytic activity">
    <reaction evidence="6">
        <text>guanosine(527) in 16S rRNA + S-adenosyl-L-methionine = N(7)-methylguanosine(527) in 16S rRNA + S-adenosyl-L-homocysteine</text>
        <dbReference type="Rhea" id="RHEA:42732"/>
        <dbReference type="Rhea" id="RHEA-COMP:10209"/>
        <dbReference type="Rhea" id="RHEA-COMP:10210"/>
        <dbReference type="ChEBI" id="CHEBI:57856"/>
        <dbReference type="ChEBI" id="CHEBI:59789"/>
        <dbReference type="ChEBI" id="CHEBI:74269"/>
        <dbReference type="ChEBI" id="CHEBI:74480"/>
        <dbReference type="EC" id="2.1.1.170"/>
    </reaction>
</comment>
<feature type="binding site" evidence="6">
    <location>
        <position position="148"/>
    </location>
    <ligand>
        <name>S-adenosyl-L-methionine</name>
        <dbReference type="ChEBI" id="CHEBI:59789"/>
    </ligand>
</feature>
<evidence type="ECO:0000256" key="2">
    <source>
        <dbReference type="ARBA" id="ARBA00022552"/>
    </source>
</evidence>
<evidence type="ECO:0000313" key="8">
    <source>
        <dbReference type="Proteomes" id="UP001317629"/>
    </source>
</evidence>
<evidence type="ECO:0000256" key="1">
    <source>
        <dbReference type="ARBA" id="ARBA00022490"/>
    </source>
</evidence>
<keyword evidence="5 6" id="KW-0949">S-adenosyl-L-methionine</keyword>
<dbReference type="PANTHER" id="PTHR31760">
    <property type="entry name" value="S-ADENOSYL-L-METHIONINE-DEPENDENT METHYLTRANSFERASES SUPERFAMILY PROTEIN"/>
    <property type="match status" value="1"/>
</dbReference>
<proteinExistence type="inferred from homology"/>
<feature type="binding site" evidence="6">
    <location>
        <position position="78"/>
    </location>
    <ligand>
        <name>S-adenosyl-L-methionine</name>
        <dbReference type="ChEBI" id="CHEBI:59789"/>
    </ligand>
</feature>
<evidence type="ECO:0000256" key="4">
    <source>
        <dbReference type="ARBA" id="ARBA00022679"/>
    </source>
</evidence>
<dbReference type="HAMAP" id="MF_00074">
    <property type="entry name" value="16SrRNA_methyltr_G"/>
    <property type="match status" value="1"/>
</dbReference>
<keyword evidence="4 6" id="KW-0808">Transferase</keyword>
<gene>
    <name evidence="6 7" type="primary">rsmG</name>
    <name evidence="7" type="ORF">SS37A_02140</name>
</gene>
<dbReference type="GO" id="GO:0008168">
    <property type="term" value="F:methyltransferase activity"/>
    <property type="evidence" value="ECO:0007669"/>
    <property type="project" value="UniProtKB-KW"/>
</dbReference>
<keyword evidence="1 6" id="KW-0963">Cytoplasm</keyword>
<dbReference type="InterPro" id="IPR029063">
    <property type="entry name" value="SAM-dependent_MTases_sf"/>
</dbReference>
<evidence type="ECO:0000256" key="3">
    <source>
        <dbReference type="ARBA" id="ARBA00022603"/>
    </source>
</evidence>
<dbReference type="GO" id="GO:0032259">
    <property type="term" value="P:methylation"/>
    <property type="evidence" value="ECO:0007669"/>
    <property type="project" value="UniProtKB-KW"/>
</dbReference>
<dbReference type="InterPro" id="IPR003682">
    <property type="entry name" value="rRNA_ssu_MeTfrase_G"/>
</dbReference>
<evidence type="ECO:0000256" key="6">
    <source>
        <dbReference type="HAMAP-Rule" id="MF_00074"/>
    </source>
</evidence>
<protein>
    <recommendedName>
        <fullName evidence="6">Ribosomal RNA small subunit methyltransferase G</fullName>
        <ecNumber evidence="6">2.1.1.170</ecNumber>
    </recommendedName>
    <alternativeName>
        <fullName evidence="6">16S rRNA 7-methylguanosine methyltransferase</fullName>
        <shortName evidence="6">16S rRNA m7G methyltransferase</shortName>
    </alternativeName>
</protein>
<organism evidence="7 8">
    <name type="scientific">Methylocystis iwaonis</name>
    <dbReference type="NCBI Taxonomy" id="2885079"/>
    <lineage>
        <taxon>Bacteria</taxon>
        <taxon>Pseudomonadati</taxon>
        <taxon>Pseudomonadota</taxon>
        <taxon>Alphaproteobacteria</taxon>
        <taxon>Hyphomicrobiales</taxon>
        <taxon>Methylocystaceae</taxon>
        <taxon>Methylocystis</taxon>
    </lineage>
</organism>
<dbReference type="EC" id="2.1.1.170" evidence="6"/>
<name>A0ABN6V9T4_9HYPH</name>
<dbReference type="PANTHER" id="PTHR31760:SF0">
    <property type="entry name" value="S-ADENOSYL-L-METHIONINE-DEPENDENT METHYLTRANSFERASES SUPERFAMILY PROTEIN"/>
    <property type="match status" value="1"/>
</dbReference>
<comment type="function">
    <text evidence="6">Specifically methylates the N7 position of guanine in position 527 of 16S rRNA.</text>
</comment>
<sequence length="221" mass="24054">MGASRVSGASRAAALELVPALRKIEGELSVYEQLLQRWQAKINLVAPNTLGDVWLRHFADSAQVAECAPEARIWADIGSGAGFPGLVTALLRKGVDGALVHLIESDQRKAAFLRAVSRETGAPVEIHAERIEKALPPLAGKVEAISARALAPLARLVEMTREPLENGAKAVFLKGEEWRDELTAAQPVGNFTYETVQSRTHKRARLIVVHSPSEADFVRRK</sequence>
<comment type="caution">
    <text evidence="6">Lacks conserved residue(s) required for the propagation of feature annotation.</text>
</comment>
<comment type="similarity">
    <text evidence="6">Belongs to the methyltransferase superfamily. RNA methyltransferase RsmG family.</text>
</comment>
<keyword evidence="3 6" id="KW-0489">Methyltransferase</keyword>